<dbReference type="EMBL" id="AHGT01000109">
    <property type="protein sequence ID" value="ESU34989.1"/>
    <property type="molecule type" value="Genomic_DNA"/>
</dbReference>
<proteinExistence type="inferred from homology"/>
<dbReference type="VEuPathDB" id="GiardiaDB:GL50803_0033083"/>
<dbReference type="PANTHER" id="PTHR10073">
    <property type="entry name" value="DNA MISMATCH REPAIR PROTEIN MLH, PMS, MUTL"/>
    <property type="match status" value="1"/>
</dbReference>
<feature type="compositionally biased region" description="Low complexity" evidence="2">
    <location>
        <begin position="996"/>
        <end position="1022"/>
    </location>
</feature>
<comment type="similarity">
    <text evidence="1">Belongs to the DNA mismatch repair MutL/HexB family.</text>
</comment>
<dbReference type="InterPro" id="IPR036890">
    <property type="entry name" value="HATPase_C_sf"/>
</dbReference>
<gene>
    <name evidence="3" type="ORF">DHA2_153897</name>
</gene>
<reference evidence="4" key="1">
    <citation type="submission" date="2012-02" db="EMBL/GenBank/DDBJ databases">
        <title>Genome sequencing of Giardia lamblia Genotypes A2 and B isolates (DH and GS) and comparative analysis with the genomes of Genotypes A1 and E (WB and Pig).</title>
        <authorList>
            <person name="Adam R."/>
            <person name="Dahlstrom E."/>
            <person name="Martens C."/>
            <person name="Bruno D."/>
            <person name="Barbian K."/>
            <person name="Porcella S.F."/>
            <person name="Nash T."/>
        </authorList>
    </citation>
    <scope>NUCLEOTIDE SEQUENCE</scope>
    <source>
        <strain evidence="4">DH</strain>
    </source>
</reference>
<name>V6T8B7_GIAIN</name>
<protein>
    <submittedName>
        <fullName evidence="3">DNA mismatch repair enzyme</fullName>
    </submittedName>
</protein>
<dbReference type="SUPFAM" id="SSF55874">
    <property type="entry name" value="ATPase domain of HSP90 chaperone/DNA topoisomerase II/histidine kinase"/>
    <property type="match status" value="1"/>
</dbReference>
<reference evidence="3 4" key="2">
    <citation type="journal article" date="2013" name="Genome Biol. Evol.">
        <title>Genome sequencing of Giardia lamblia genotypes A2 and B isolates (DH and GS) and comparative analysis with the genomes of genotypes A1 and E (WB and Pig).</title>
        <authorList>
            <person name="Adam R.D."/>
            <person name="Dahlstrom E.W."/>
            <person name="Martens C.A."/>
            <person name="Bruno D.P."/>
            <person name="Barbian K.D."/>
            <person name="Ricklefs S.M."/>
            <person name="Hernandez M.M."/>
            <person name="Narla N.P."/>
            <person name="Patel R.B."/>
            <person name="Porcella S.F."/>
            <person name="Nash T.E."/>
        </authorList>
    </citation>
    <scope>NUCLEOTIDE SEQUENCE [LARGE SCALE GENOMIC DNA]</scope>
    <source>
        <strain evidence="3 4">DH</strain>
    </source>
</reference>
<evidence type="ECO:0000256" key="2">
    <source>
        <dbReference type="SAM" id="MobiDB-lite"/>
    </source>
</evidence>
<dbReference type="PANTHER" id="PTHR10073:SF52">
    <property type="entry name" value="MISMATCH REPAIR ENDONUCLEASE PMS2"/>
    <property type="match status" value="1"/>
</dbReference>
<feature type="region of interest" description="Disordered" evidence="2">
    <location>
        <begin position="906"/>
        <end position="927"/>
    </location>
</feature>
<dbReference type="Proteomes" id="UP000018320">
    <property type="component" value="Unassembled WGS sequence"/>
</dbReference>
<dbReference type="VEuPathDB" id="GiardiaDB:QR46_4632"/>
<feature type="region of interest" description="Disordered" evidence="2">
    <location>
        <begin position="990"/>
        <end position="1042"/>
    </location>
</feature>
<dbReference type="GO" id="GO:0006298">
    <property type="term" value="P:mismatch repair"/>
    <property type="evidence" value="ECO:0007669"/>
    <property type="project" value="InterPro"/>
</dbReference>
<organism evidence="3 4">
    <name type="scientific">Giardia intestinalis</name>
    <name type="common">Giardia lamblia</name>
    <dbReference type="NCBI Taxonomy" id="5741"/>
    <lineage>
        <taxon>Eukaryota</taxon>
        <taxon>Metamonada</taxon>
        <taxon>Diplomonadida</taxon>
        <taxon>Hexamitidae</taxon>
        <taxon>Giardiinae</taxon>
        <taxon>Giardia</taxon>
    </lineage>
</organism>
<dbReference type="GO" id="GO:0016887">
    <property type="term" value="F:ATP hydrolysis activity"/>
    <property type="evidence" value="ECO:0007669"/>
    <property type="project" value="InterPro"/>
</dbReference>
<dbReference type="GO" id="GO:0140664">
    <property type="term" value="F:ATP-dependent DNA damage sensor activity"/>
    <property type="evidence" value="ECO:0007669"/>
    <property type="project" value="InterPro"/>
</dbReference>
<dbReference type="Pfam" id="PF13589">
    <property type="entry name" value="HATPase_c_3"/>
    <property type="match status" value="1"/>
</dbReference>
<evidence type="ECO:0000313" key="3">
    <source>
        <dbReference type="EMBL" id="ESU34989.1"/>
    </source>
</evidence>
<evidence type="ECO:0000313" key="4">
    <source>
        <dbReference type="Proteomes" id="UP000018320"/>
    </source>
</evidence>
<evidence type="ECO:0000256" key="1">
    <source>
        <dbReference type="ARBA" id="ARBA00006082"/>
    </source>
</evidence>
<dbReference type="VEuPathDB" id="GiardiaDB:DHA2_153897"/>
<sequence>MPVGMSLQHASGSPSGDIRQHIKRLSPLDIIRLNSLDCANSPADVVKELIENSLDAGATVVKVFYSYYGYREIAVYDNGLGISGYDDSFEVIANSNCTSKIRIYDEIFSVRTYGFRGNALMWISLKGELQIFSRGSDDAKVMRAIYINGGLFSIVSIRTEDEEYVLRSFVGHTTIDVSGRFTIMVVSNFGDSRRETEMSPSTQRSELEDTVKRYAIPHYDKEFLLYDTDMNIPILALEKRPSIYDRLFDVRRDIFTSGHVEGGQARASSDTPTGAPSHLITRSTTLYISEKEILQSPFYVAIKNKHESRRSLSTCASSISIENHDTATCTTRVSSTCTARARDARSPETFRVVNLDQRETLKRTSSAPASLGSPVMSTLPPVPDTLWYTDAVTKGDNSAQIRLVPQLTPLLLASYSTGSLHLSETSAAPGKQLHLKHCRFIRELSHHCPSHHSYVAALQISIHASNPLIHPIARKSSQQTALINSLVTGKTMINANLAVLLYYNKRPVISKRLFDGIHACINAYFKEICGPSLLLIIMESVQGTCFCDLDRTPEKKFITFGKYIGKLIQERILRLLSSIFSKNLGRKRVRLNEHQRLLAKANMFGDSLDIGASANSHALRLLGGLHGVARMDPAKLLDFDYRLSLFFEKCTQYLYERIFEGAAGGEYHSGVTNLDSRAATRHINNNVIVKTIKLYREEFKTFDPYALVHRNVSEEVMGHNGPHCQILTSNRFPMGEQGSCRKGHTIEARSPGQTGSHKGAQSCKISKVTTDIMKRILGCDFHTIRSLNNPVKKNYKALFLSTYLLYGSQYALIKSFTLMRPDLITGILQLAPHVGHSLNYGSGVSLSVLAAIFNSINSSSAPTAVRYSKVYALSSCQESSDWVSEAKFVARNPSSSVFALRSRHTRHSLQGKQKNSHIAPPPSSTVKLVGSAPDVQLPETVSSRLDTSYIPTMTASMASPLLEYLTQFATKTAHPTSYQDDCTDISEVPLHEPAGLSTSSESSRSPSLSTSRRPRPKLSSLTIPSDDTSNMGKTEAQCNSESQEHDALEYCEIFNPISEAEKSIESVVKQRDLTLSSEDYQEDNYYKLKRFTRVFDLDVIRSRFHHLENHVILVLEEELKEKRPISHILGPSPREARAAKEKQKILVDSSGKREIFTEADIKTMGKQRLDAMSDAISTSEPISLARINSYIQSQKTLISKAELNIGNLINIDGTIVAYYNLDNYCCNLNATRVTTKVFKIILLKYWLGNAVKSLYNPSVSFHKVPLMRVPAHYNVLIETFIDLFVAVGIGVSVADNRVVAASTKVTGMAPIPSQICIQLLIHPLLLVSEYYQCFRLLFEANKTAVPTESDFEQFLSKIQLLLFYDHLEAPDPISIGKHKALRKRLGVLTYGHPIRIECLKDINYTIPYSNKTIKLFVHYYCEFLATHFIRVAYESQSAEVIRAYFRLVIDHLSVEDLDTPYKMPIYTENEAPAIDQTL</sequence>
<dbReference type="GO" id="GO:0032389">
    <property type="term" value="C:MutLalpha complex"/>
    <property type="evidence" value="ECO:0007669"/>
    <property type="project" value="TreeGrafter"/>
</dbReference>
<feature type="compositionally biased region" description="Polar residues" evidence="2">
    <location>
        <begin position="1023"/>
        <end position="1041"/>
    </location>
</feature>
<comment type="caution">
    <text evidence="3">The sequence shown here is derived from an EMBL/GenBank/DDBJ whole genome shotgun (WGS) entry which is preliminary data.</text>
</comment>
<dbReference type="Gene3D" id="3.30.565.10">
    <property type="entry name" value="Histidine kinase-like ATPase, C-terminal domain"/>
    <property type="match status" value="1"/>
</dbReference>
<dbReference type="FunFam" id="3.30.565.10:FF:000272">
    <property type="entry name" value="Mlh2-like protein"/>
    <property type="match status" value="1"/>
</dbReference>
<dbReference type="VEuPathDB" id="GiardiaDB:GL50581_414"/>
<dbReference type="InterPro" id="IPR038973">
    <property type="entry name" value="MutL/Mlh/Pms-like"/>
</dbReference>
<accession>V6T8B7</accession>